<dbReference type="AlphaFoldDB" id="A0AAE0P525"/>
<gene>
    <name evidence="3" type="ORF">B0H63DRAFT_458198</name>
</gene>
<evidence type="ECO:0000256" key="1">
    <source>
        <dbReference type="SAM" id="MobiDB-lite"/>
    </source>
</evidence>
<reference evidence="3" key="2">
    <citation type="submission" date="2023-06" db="EMBL/GenBank/DDBJ databases">
        <authorList>
            <consortium name="Lawrence Berkeley National Laboratory"/>
            <person name="Haridas S."/>
            <person name="Hensen N."/>
            <person name="Bonometti L."/>
            <person name="Westerberg I."/>
            <person name="Brannstrom I.O."/>
            <person name="Guillou S."/>
            <person name="Cros-Aarteil S."/>
            <person name="Calhoun S."/>
            <person name="Kuo A."/>
            <person name="Mondo S."/>
            <person name="Pangilinan J."/>
            <person name="Riley R."/>
            <person name="LaButti K."/>
            <person name="Andreopoulos B."/>
            <person name="Lipzen A."/>
            <person name="Chen C."/>
            <person name="Yanf M."/>
            <person name="Daum C."/>
            <person name="Ng V."/>
            <person name="Clum A."/>
            <person name="Steindorff A."/>
            <person name="Ohm R."/>
            <person name="Martin F."/>
            <person name="Silar P."/>
            <person name="Natvig D."/>
            <person name="Lalanne C."/>
            <person name="Gautier V."/>
            <person name="Ament-velasquez S.L."/>
            <person name="Kruys A."/>
            <person name="Hutchinson M.I."/>
            <person name="Powell A.J."/>
            <person name="Barry K."/>
            <person name="Miller A.N."/>
            <person name="Grigoriev I.V."/>
            <person name="Debuchy R."/>
            <person name="Gladieux P."/>
            <person name="Thoren M.H."/>
            <person name="Johannesson H."/>
        </authorList>
    </citation>
    <scope>NUCLEOTIDE SEQUENCE</scope>
    <source>
        <strain evidence="3">CBS 232.78</strain>
    </source>
</reference>
<organism evidence="3 4">
    <name type="scientific">Podospora didyma</name>
    <dbReference type="NCBI Taxonomy" id="330526"/>
    <lineage>
        <taxon>Eukaryota</taxon>
        <taxon>Fungi</taxon>
        <taxon>Dikarya</taxon>
        <taxon>Ascomycota</taxon>
        <taxon>Pezizomycotina</taxon>
        <taxon>Sordariomycetes</taxon>
        <taxon>Sordariomycetidae</taxon>
        <taxon>Sordariales</taxon>
        <taxon>Podosporaceae</taxon>
        <taxon>Podospora</taxon>
    </lineage>
</organism>
<evidence type="ECO:0000313" key="4">
    <source>
        <dbReference type="Proteomes" id="UP001285441"/>
    </source>
</evidence>
<accession>A0AAE0P525</accession>
<protein>
    <recommendedName>
        <fullName evidence="2">2EXR domain-containing protein</fullName>
    </recommendedName>
</protein>
<dbReference type="InterPro" id="IPR045518">
    <property type="entry name" value="2EXR"/>
</dbReference>
<sequence length="357" mass="40463">MGGYIVDEMDVDTPSKSYTSSTGPQFHLFSNLPAEIQLRIWWHAAEAACLHARVHRVGCVVTGTRPLNDDTLIGRKLGTDDEDTEKIPEPTPTQYENLKFELLPTASLIQSTQSSRALLATCFDARRETIVLQRRLPDIIPLHGGGVIRCDLSKDMIMIEDINATFLMEMRENTFGAEGIFDDLQAIKYLGLDVLGDSETFMEMQSGHPRCEAAFVKFVGSFPHLQHIYLLQSTAALDDVHYGEVAEHKETDHFFLGSATAREWYSTQPLHYYWVEESYDRDLAALTKMQIGFGVALDVPPVMTDLNIDSMTRLQDVQLAILRHYRDFQECGELLRAAKAERHLVTLQEFADFIQWS</sequence>
<feature type="domain" description="2EXR" evidence="2">
    <location>
        <begin position="26"/>
        <end position="157"/>
    </location>
</feature>
<evidence type="ECO:0000259" key="2">
    <source>
        <dbReference type="Pfam" id="PF20150"/>
    </source>
</evidence>
<feature type="region of interest" description="Disordered" evidence="1">
    <location>
        <begin position="72"/>
        <end position="91"/>
    </location>
</feature>
<comment type="caution">
    <text evidence="3">The sequence shown here is derived from an EMBL/GenBank/DDBJ whole genome shotgun (WGS) entry which is preliminary data.</text>
</comment>
<evidence type="ECO:0000313" key="3">
    <source>
        <dbReference type="EMBL" id="KAK3393425.1"/>
    </source>
</evidence>
<dbReference type="Proteomes" id="UP001285441">
    <property type="component" value="Unassembled WGS sequence"/>
</dbReference>
<keyword evidence="4" id="KW-1185">Reference proteome</keyword>
<reference evidence="3" key="1">
    <citation type="journal article" date="2023" name="Mol. Phylogenet. Evol.">
        <title>Genome-scale phylogeny and comparative genomics of the fungal order Sordariales.</title>
        <authorList>
            <person name="Hensen N."/>
            <person name="Bonometti L."/>
            <person name="Westerberg I."/>
            <person name="Brannstrom I.O."/>
            <person name="Guillou S."/>
            <person name="Cros-Aarteil S."/>
            <person name="Calhoun S."/>
            <person name="Haridas S."/>
            <person name="Kuo A."/>
            <person name="Mondo S."/>
            <person name="Pangilinan J."/>
            <person name="Riley R."/>
            <person name="LaButti K."/>
            <person name="Andreopoulos B."/>
            <person name="Lipzen A."/>
            <person name="Chen C."/>
            <person name="Yan M."/>
            <person name="Daum C."/>
            <person name="Ng V."/>
            <person name="Clum A."/>
            <person name="Steindorff A."/>
            <person name="Ohm R.A."/>
            <person name="Martin F."/>
            <person name="Silar P."/>
            <person name="Natvig D.O."/>
            <person name="Lalanne C."/>
            <person name="Gautier V."/>
            <person name="Ament-Velasquez S.L."/>
            <person name="Kruys A."/>
            <person name="Hutchinson M.I."/>
            <person name="Powell A.J."/>
            <person name="Barry K."/>
            <person name="Miller A.N."/>
            <person name="Grigoriev I.V."/>
            <person name="Debuchy R."/>
            <person name="Gladieux P."/>
            <person name="Hiltunen Thoren M."/>
            <person name="Johannesson H."/>
        </authorList>
    </citation>
    <scope>NUCLEOTIDE SEQUENCE</scope>
    <source>
        <strain evidence="3">CBS 232.78</strain>
    </source>
</reference>
<proteinExistence type="predicted"/>
<dbReference type="EMBL" id="JAULSW010000001">
    <property type="protein sequence ID" value="KAK3393425.1"/>
    <property type="molecule type" value="Genomic_DNA"/>
</dbReference>
<dbReference type="Pfam" id="PF20150">
    <property type="entry name" value="2EXR"/>
    <property type="match status" value="1"/>
</dbReference>
<name>A0AAE0P525_9PEZI</name>